<dbReference type="KEGG" id="vvi:104882431"/>
<reference evidence="3 4" key="1">
    <citation type="journal article" date="2018" name="PLoS Genet.">
        <title>Population sequencing reveals clonal diversity and ancestral inbreeding in the grapevine cultivar Chardonnay.</title>
        <authorList>
            <person name="Roach M.J."/>
            <person name="Johnson D.L."/>
            <person name="Bohlmann J."/>
            <person name="van Vuuren H.J."/>
            <person name="Jones S.J."/>
            <person name="Pretorius I.S."/>
            <person name="Schmidt S.A."/>
            <person name="Borneman A.R."/>
        </authorList>
    </citation>
    <scope>NUCLEOTIDE SEQUENCE [LARGE SCALE GENOMIC DNA]</scope>
    <source>
        <strain evidence="4">cv. Chardonnay</strain>
        <tissue evidence="3">Leaf</tissue>
    </source>
</reference>
<proteinExistence type="predicted"/>
<keyword evidence="2" id="KW-0472">Membrane</keyword>
<dbReference type="InterPro" id="IPR008480">
    <property type="entry name" value="DUF761_pln"/>
</dbReference>
<evidence type="ECO:0000313" key="3">
    <source>
        <dbReference type="EMBL" id="RVW21237.1"/>
    </source>
</evidence>
<feature type="transmembrane region" description="Helical" evidence="2">
    <location>
        <begin position="72"/>
        <end position="93"/>
    </location>
</feature>
<dbReference type="PANTHER" id="PTHR33098">
    <property type="entry name" value="COTTON FIBER (DUF761)"/>
    <property type="match status" value="1"/>
</dbReference>
<organism evidence="3 4">
    <name type="scientific">Vitis vinifera</name>
    <name type="common">Grape</name>
    <dbReference type="NCBI Taxonomy" id="29760"/>
    <lineage>
        <taxon>Eukaryota</taxon>
        <taxon>Viridiplantae</taxon>
        <taxon>Streptophyta</taxon>
        <taxon>Embryophyta</taxon>
        <taxon>Tracheophyta</taxon>
        <taxon>Spermatophyta</taxon>
        <taxon>Magnoliopsida</taxon>
        <taxon>eudicotyledons</taxon>
        <taxon>Gunneridae</taxon>
        <taxon>Pentapetalae</taxon>
        <taxon>rosids</taxon>
        <taxon>Vitales</taxon>
        <taxon>Vitaceae</taxon>
        <taxon>Viteae</taxon>
        <taxon>Vitis</taxon>
    </lineage>
</organism>
<dbReference type="Proteomes" id="UP000288805">
    <property type="component" value="Unassembled WGS sequence"/>
</dbReference>
<dbReference type="EMBL" id="QGNW01002305">
    <property type="protein sequence ID" value="RVW21237.1"/>
    <property type="molecule type" value="Genomic_DNA"/>
</dbReference>
<accession>A0A438CDD4</accession>
<dbReference type="AlphaFoldDB" id="A0A438CDD4"/>
<protein>
    <recommendedName>
        <fullName evidence="5">DUF4408 domain-containing protein</fullName>
    </recommendedName>
</protein>
<keyword evidence="2" id="KW-0812">Transmembrane</keyword>
<comment type="caution">
    <text evidence="3">The sequence shown here is derived from an EMBL/GenBank/DDBJ whole genome shotgun (WGS) entry which is preliminary data.</text>
</comment>
<sequence>MASDMFWKSSSNSISRFHMAIWVVKQALLSLGIISTVLMLKPTSKISDIFNILCCSFPSIWVWLRSWLSPPYVYITINVILILIIILVSSSSLTEKSGADSSPEASCVLDSGEEEKESGGESIAGETAAKLEKHAVTALIHGWEDQNETLDATWKEIMEEDGNLSRRHLRKTDSWDVTPCVDGCNLAPSEIRKTNTFAEALSSLRETPYIRKDELLSHDELNQQVELFIRKCRNDMRLERLESDQRLMDLLNRGM</sequence>
<evidence type="ECO:0000313" key="4">
    <source>
        <dbReference type="Proteomes" id="UP000288805"/>
    </source>
</evidence>
<feature type="region of interest" description="Disordered" evidence="1">
    <location>
        <begin position="94"/>
        <end position="123"/>
    </location>
</feature>
<dbReference type="Gramene" id="Vitis17g01441.t01">
    <property type="protein sequence ID" value="Vitis17g01441.t01.CDS"/>
    <property type="gene ID" value="Vitis17g01441"/>
</dbReference>
<dbReference type="PANTHER" id="PTHR33098:SF114">
    <property type="entry name" value="DUF4408 DOMAIN-CONTAINING PROTEIN"/>
    <property type="match status" value="1"/>
</dbReference>
<evidence type="ECO:0000256" key="1">
    <source>
        <dbReference type="SAM" id="MobiDB-lite"/>
    </source>
</evidence>
<gene>
    <name evidence="3" type="ORF">CK203_114580</name>
</gene>
<name>A0A438CDD4_VITVI</name>
<evidence type="ECO:0000256" key="2">
    <source>
        <dbReference type="SAM" id="Phobius"/>
    </source>
</evidence>
<keyword evidence="2" id="KW-1133">Transmembrane helix</keyword>
<feature type="transmembrane region" description="Helical" evidence="2">
    <location>
        <begin position="20"/>
        <end position="40"/>
    </location>
</feature>
<dbReference type="Pfam" id="PF05553">
    <property type="entry name" value="DUF761"/>
    <property type="match status" value="1"/>
</dbReference>
<evidence type="ECO:0008006" key="5">
    <source>
        <dbReference type="Google" id="ProtNLM"/>
    </source>
</evidence>
<dbReference type="OrthoDB" id="1933168at2759"/>